<keyword evidence="1" id="KW-0482">Metalloprotease</keyword>
<keyword evidence="1" id="KW-0224">Dipeptidase</keyword>
<evidence type="ECO:0000313" key="3">
    <source>
        <dbReference type="EMBL" id="KAJ3220684.1"/>
    </source>
</evidence>
<dbReference type="SUPFAM" id="SSF51556">
    <property type="entry name" value="Metallo-dependent hydrolases"/>
    <property type="match status" value="1"/>
</dbReference>
<proteinExistence type="inferred from homology"/>
<organism evidence="3 4">
    <name type="scientific">Clydaea vesicula</name>
    <dbReference type="NCBI Taxonomy" id="447962"/>
    <lineage>
        <taxon>Eukaryota</taxon>
        <taxon>Fungi</taxon>
        <taxon>Fungi incertae sedis</taxon>
        <taxon>Chytridiomycota</taxon>
        <taxon>Chytridiomycota incertae sedis</taxon>
        <taxon>Chytridiomycetes</taxon>
        <taxon>Lobulomycetales</taxon>
        <taxon>Lobulomycetaceae</taxon>
        <taxon>Clydaea</taxon>
    </lineage>
</organism>
<feature type="chain" id="PRO_5041767879" description="Dipeptidase" evidence="1">
    <location>
        <begin position="18"/>
        <end position="529"/>
    </location>
</feature>
<dbReference type="InterPro" id="IPR032466">
    <property type="entry name" value="Metal_Hydrolase"/>
</dbReference>
<name>A0AAD5XYF2_9FUNG</name>
<comment type="similarity">
    <text evidence="1">Belongs to the metallo-dependent hydrolases superfamily. Peptidase M19 family.</text>
</comment>
<dbReference type="PANTHER" id="PTHR10443">
    <property type="entry name" value="MICROSOMAL DIPEPTIDASE"/>
    <property type="match status" value="1"/>
</dbReference>
<dbReference type="PANTHER" id="PTHR10443:SF12">
    <property type="entry name" value="DIPEPTIDASE"/>
    <property type="match status" value="1"/>
</dbReference>
<keyword evidence="1" id="KW-0479">Metal-binding</keyword>
<gene>
    <name evidence="3" type="ORF">HK099_004109</name>
</gene>
<dbReference type="Pfam" id="PF01244">
    <property type="entry name" value="Peptidase_M19"/>
    <property type="match status" value="1"/>
</dbReference>
<dbReference type="GO" id="GO:0070573">
    <property type="term" value="F:metallodipeptidase activity"/>
    <property type="evidence" value="ECO:0007669"/>
    <property type="project" value="InterPro"/>
</dbReference>
<dbReference type="GO" id="GO:0006508">
    <property type="term" value="P:proteolysis"/>
    <property type="evidence" value="ECO:0007669"/>
    <property type="project" value="UniProtKB-KW"/>
</dbReference>
<keyword evidence="4" id="KW-1185">Reference proteome</keyword>
<dbReference type="AlphaFoldDB" id="A0AAD5XYF2"/>
<dbReference type="PROSITE" id="PS51365">
    <property type="entry name" value="RENAL_DIPEPTIDASE_2"/>
    <property type="match status" value="1"/>
</dbReference>
<keyword evidence="1" id="KW-0378">Hydrolase</keyword>
<dbReference type="EMBL" id="JADGJW010000281">
    <property type="protein sequence ID" value="KAJ3220684.1"/>
    <property type="molecule type" value="Genomic_DNA"/>
</dbReference>
<reference evidence="3" key="1">
    <citation type="submission" date="2020-05" db="EMBL/GenBank/DDBJ databases">
        <title>Phylogenomic resolution of chytrid fungi.</title>
        <authorList>
            <person name="Stajich J.E."/>
            <person name="Amses K."/>
            <person name="Simmons R."/>
            <person name="Seto K."/>
            <person name="Myers J."/>
            <person name="Bonds A."/>
            <person name="Quandt C.A."/>
            <person name="Barry K."/>
            <person name="Liu P."/>
            <person name="Grigoriev I."/>
            <person name="Longcore J.E."/>
            <person name="James T.Y."/>
        </authorList>
    </citation>
    <scope>NUCLEOTIDE SEQUENCE</scope>
    <source>
        <strain evidence="3">JEL0476</strain>
    </source>
</reference>
<sequence length="529" mass="59259">MGVFSLHALLCIGAIVSAPLQSTNQTEGIASSDPLPGFADLHVHQMAEFAYRRAWFAKGANGGYSHKGKIEDALHQCNGGIISSDFNKQHAGTIFGPLVDQFIGPDAGIHLDKRWGVPDNDCDRGKPTWLQSLLGQCKEDKSFSGFPLHNTYTHQQVWEGHLLTAHESGLTLMVMTAVNYKPLCKIMASSAVDNDPTLACDGMVSIKRQFDETKLFCSERDWCEIVYSPEQARKVIKEGKLAVVFSIELTHLFEDSDMSIDDQVDYWYNEGMRIIQIAHEEDNLFAGVIPQNPIFKFFQIVETITKLNPAKFPTVGKDGLNSKGLTDLGKKLVQKLINKKIIIDIAHLSFRSTEDLFKIGVENNYYPVIQSHGDFGADDLKENRYVTDWMALYLKKSGGILGIYSSFLFRDYQYSFDLGVKFYSILIDIAFGSDFNGFAPQLEPNANFGEENLKKKGFAHIGMYPALIKEIEMTSSDKGSKLIHRSTENFVKLWERTLDEKRSKLSTVGFNPRNKNSTSPNGVFNASQL</sequence>
<dbReference type="EC" id="3.4.13.19" evidence="1"/>
<dbReference type="InterPro" id="IPR008257">
    <property type="entry name" value="Pept_M19"/>
</dbReference>
<accession>A0AAD5XYF2</accession>
<feature type="signal peptide" evidence="1">
    <location>
        <begin position="1"/>
        <end position="17"/>
    </location>
</feature>
<dbReference type="Gene3D" id="3.20.20.140">
    <property type="entry name" value="Metal-dependent hydrolases"/>
    <property type="match status" value="1"/>
</dbReference>
<keyword evidence="1" id="KW-0645">Protease</keyword>
<protein>
    <recommendedName>
        <fullName evidence="1">Dipeptidase</fullName>
        <ecNumber evidence="1">3.4.13.19</ecNumber>
    </recommendedName>
</protein>
<evidence type="ECO:0000256" key="1">
    <source>
        <dbReference type="RuleBase" id="RU341113"/>
    </source>
</evidence>
<evidence type="ECO:0000313" key="4">
    <source>
        <dbReference type="Proteomes" id="UP001211065"/>
    </source>
</evidence>
<dbReference type="GO" id="GO:0046872">
    <property type="term" value="F:metal ion binding"/>
    <property type="evidence" value="ECO:0007669"/>
    <property type="project" value="UniProtKB-UniRule"/>
</dbReference>
<feature type="region of interest" description="Disordered" evidence="2">
    <location>
        <begin position="507"/>
        <end position="529"/>
    </location>
</feature>
<keyword evidence="1" id="KW-0732">Signal</keyword>
<comment type="caution">
    <text evidence="3">The sequence shown here is derived from an EMBL/GenBank/DDBJ whole genome shotgun (WGS) entry which is preliminary data.</text>
</comment>
<comment type="cofactor">
    <cofactor evidence="1">
        <name>Zn(2+)</name>
        <dbReference type="ChEBI" id="CHEBI:29105"/>
    </cofactor>
</comment>
<keyword evidence="1" id="KW-0862">Zinc</keyword>
<comment type="catalytic activity">
    <reaction evidence="1">
        <text>an L-aminoacyl-L-amino acid + H2O = 2 an L-alpha-amino acid</text>
        <dbReference type="Rhea" id="RHEA:48940"/>
        <dbReference type="ChEBI" id="CHEBI:15377"/>
        <dbReference type="ChEBI" id="CHEBI:59869"/>
        <dbReference type="ChEBI" id="CHEBI:77460"/>
        <dbReference type="EC" id="3.4.13.19"/>
    </reaction>
</comment>
<dbReference type="Proteomes" id="UP001211065">
    <property type="component" value="Unassembled WGS sequence"/>
</dbReference>
<evidence type="ECO:0000256" key="2">
    <source>
        <dbReference type="SAM" id="MobiDB-lite"/>
    </source>
</evidence>